<dbReference type="UniPathway" id="UPA00074">
    <property type="reaction ID" value="UER00125"/>
</dbReference>
<dbReference type="Gene3D" id="3.30.470.20">
    <property type="entry name" value="ATP-grasp fold, B domain"/>
    <property type="match status" value="1"/>
</dbReference>
<evidence type="ECO:0000256" key="1">
    <source>
        <dbReference type="ARBA" id="ARBA00001936"/>
    </source>
</evidence>
<evidence type="ECO:0000256" key="5">
    <source>
        <dbReference type="ARBA" id="ARBA00022598"/>
    </source>
</evidence>
<dbReference type="Gene3D" id="3.90.600.10">
    <property type="entry name" value="Phosphoribosylglycinamide synthetase, C-terminal domain"/>
    <property type="match status" value="1"/>
</dbReference>
<keyword evidence="5 12" id="KW-0436">Ligase</keyword>
<evidence type="ECO:0000256" key="8">
    <source>
        <dbReference type="ARBA" id="ARBA00022840"/>
    </source>
</evidence>
<dbReference type="PROSITE" id="PS50975">
    <property type="entry name" value="ATP_GRASP"/>
    <property type="match status" value="1"/>
</dbReference>
<dbReference type="InterPro" id="IPR020560">
    <property type="entry name" value="PRibGlycinamide_synth_C-dom"/>
</dbReference>
<dbReference type="InterPro" id="IPR000115">
    <property type="entry name" value="PRibGlycinamide_synth"/>
</dbReference>
<protein>
    <recommendedName>
        <fullName evidence="4 12">Phosphoribosylamine--glycine ligase</fullName>
        <ecNumber evidence="4 12">6.3.4.13</ecNumber>
    </recommendedName>
    <alternativeName>
        <fullName evidence="12">GARS</fullName>
    </alternativeName>
    <alternativeName>
        <fullName evidence="10 12">Glycinamide ribonucleotide synthetase</fullName>
    </alternativeName>
    <alternativeName>
        <fullName evidence="11 12">Phosphoribosylglycinamide synthetase</fullName>
    </alternativeName>
</protein>
<sequence>MSSGKLIDILLLGSGGREDALAWRLRQSPSCGRLLAAPGNPGIARWAQCVAIDPCSPADVVTLARSANIDLVVVGPEGPLVAGVADACRAAGIAVFGPNAAAAELEGSKGFTKDLCAAAVIPTASYVRANGDQEALAELSRFSLPLVVKADGLAAGKGVTVAETRAEAEAAIADIGNAPLVIEEFLHGEEASLFALVDGEVAVPLASAQDHKRVGDGDTGPNTGGMGAYSPARVLTPELQARAMAEIVLPTARAMVAMGRPFSGVLYAGLMLTDEGPKLIEYNVRFGDPECEAIMPRIEGDLAELLLAVATGRLAEIAPPELSDETAITVVVAAEGYPGTPRKGCVIDGIEAAEQVEGVTVFQAGTARHGSGALLAAGGRVLAITARGPTLAEARARAYRATDAIDFADGFCRRDIGWRELEREGT</sequence>
<comment type="catalytic activity">
    <reaction evidence="12">
        <text>5-phospho-beta-D-ribosylamine + glycine + ATP = N(1)-(5-phospho-beta-D-ribosyl)glycinamide + ADP + phosphate + H(+)</text>
        <dbReference type="Rhea" id="RHEA:17453"/>
        <dbReference type="ChEBI" id="CHEBI:15378"/>
        <dbReference type="ChEBI" id="CHEBI:30616"/>
        <dbReference type="ChEBI" id="CHEBI:43474"/>
        <dbReference type="ChEBI" id="CHEBI:57305"/>
        <dbReference type="ChEBI" id="CHEBI:58681"/>
        <dbReference type="ChEBI" id="CHEBI:143788"/>
        <dbReference type="ChEBI" id="CHEBI:456216"/>
        <dbReference type="EC" id="6.3.4.13"/>
    </reaction>
</comment>
<evidence type="ECO:0000256" key="9">
    <source>
        <dbReference type="ARBA" id="ARBA00038345"/>
    </source>
</evidence>
<accession>A0A6J4SXM4</accession>
<dbReference type="EMBL" id="CADCVZ010000028">
    <property type="protein sequence ID" value="CAA9507894.1"/>
    <property type="molecule type" value="Genomic_DNA"/>
</dbReference>
<dbReference type="GO" id="GO:0004637">
    <property type="term" value="F:phosphoribosylamine-glycine ligase activity"/>
    <property type="evidence" value="ECO:0007669"/>
    <property type="project" value="UniProtKB-UniRule"/>
</dbReference>
<evidence type="ECO:0000256" key="6">
    <source>
        <dbReference type="ARBA" id="ARBA00022741"/>
    </source>
</evidence>
<dbReference type="InterPro" id="IPR020561">
    <property type="entry name" value="PRibGlycinamid_synth_ATP-grasp"/>
</dbReference>
<dbReference type="InterPro" id="IPR037123">
    <property type="entry name" value="PRibGlycinamide_synth_C_sf"/>
</dbReference>
<evidence type="ECO:0000259" key="14">
    <source>
        <dbReference type="PROSITE" id="PS50975"/>
    </source>
</evidence>
<dbReference type="SMART" id="SM01210">
    <property type="entry name" value="GARS_C"/>
    <property type="match status" value="1"/>
</dbReference>
<dbReference type="SUPFAM" id="SSF51246">
    <property type="entry name" value="Rudiment single hybrid motif"/>
    <property type="match status" value="1"/>
</dbReference>
<dbReference type="InterPro" id="IPR020559">
    <property type="entry name" value="PRibGlycinamide_synth_CS"/>
</dbReference>
<keyword evidence="6 13" id="KW-0547">Nucleotide-binding</keyword>
<evidence type="ECO:0000256" key="11">
    <source>
        <dbReference type="ARBA" id="ARBA00042864"/>
    </source>
</evidence>
<dbReference type="EC" id="6.3.4.13" evidence="4 12"/>
<comment type="cofactor">
    <cofactor evidence="1">
        <name>Mn(2+)</name>
        <dbReference type="ChEBI" id="CHEBI:29035"/>
    </cofactor>
</comment>
<keyword evidence="8 13" id="KW-0067">ATP-binding</keyword>
<dbReference type="SMART" id="SM01209">
    <property type="entry name" value="GARS_A"/>
    <property type="match status" value="1"/>
</dbReference>
<dbReference type="NCBIfam" id="TIGR00877">
    <property type="entry name" value="purD"/>
    <property type="match status" value="1"/>
</dbReference>
<dbReference type="InterPro" id="IPR011054">
    <property type="entry name" value="Rudment_hybrid_motif"/>
</dbReference>
<dbReference type="FunFam" id="3.90.600.10:FF:000001">
    <property type="entry name" value="Trifunctional purine biosynthetic protein adenosine-3"/>
    <property type="match status" value="1"/>
</dbReference>
<dbReference type="GO" id="GO:0006189">
    <property type="term" value="P:'de novo' IMP biosynthetic process"/>
    <property type="evidence" value="ECO:0007669"/>
    <property type="project" value="UniProtKB-UniRule"/>
</dbReference>
<dbReference type="Pfam" id="PF01071">
    <property type="entry name" value="GARS_A"/>
    <property type="match status" value="1"/>
</dbReference>
<evidence type="ECO:0000313" key="15">
    <source>
        <dbReference type="EMBL" id="CAA9507894.1"/>
    </source>
</evidence>
<dbReference type="HAMAP" id="MF_00138">
    <property type="entry name" value="GARS"/>
    <property type="match status" value="1"/>
</dbReference>
<dbReference type="InterPro" id="IPR011761">
    <property type="entry name" value="ATP-grasp"/>
</dbReference>
<evidence type="ECO:0000256" key="4">
    <source>
        <dbReference type="ARBA" id="ARBA00013255"/>
    </source>
</evidence>
<reference evidence="15" key="1">
    <citation type="submission" date="2020-02" db="EMBL/GenBank/DDBJ databases">
        <authorList>
            <person name="Meier V. D."/>
        </authorList>
    </citation>
    <scope>NUCLEOTIDE SEQUENCE</scope>
    <source>
        <strain evidence="15">AVDCRST_MAG09</strain>
    </source>
</reference>
<dbReference type="InterPro" id="IPR013815">
    <property type="entry name" value="ATP_grasp_subdomain_1"/>
</dbReference>
<dbReference type="GO" id="GO:0005524">
    <property type="term" value="F:ATP binding"/>
    <property type="evidence" value="ECO:0007669"/>
    <property type="project" value="UniProtKB-UniRule"/>
</dbReference>
<evidence type="ECO:0000256" key="13">
    <source>
        <dbReference type="PROSITE-ProRule" id="PRU00409"/>
    </source>
</evidence>
<comment type="pathway">
    <text evidence="3 12">Purine metabolism; IMP biosynthesis via de novo pathway; N(1)-(5-phospho-D-ribosyl)glycinamide from 5-phospho-alpha-D-ribose 1-diphosphate: step 2/2.</text>
</comment>
<dbReference type="PANTHER" id="PTHR43472">
    <property type="entry name" value="PHOSPHORIBOSYLAMINE--GLYCINE LIGASE"/>
    <property type="match status" value="1"/>
</dbReference>
<evidence type="ECO:0000256" key="10">
    <source>
        <dbReference type="ARBA" id="ARBA00042242"/>
    </source>
</evidence>
<gene>
    <name evidence="12" type="primary">purD</name>
    <name evidence="15" type="ORF">AVDCRST_MAG09-1174</name>
</gene>
<dbReference type="GO" id="GO:0046872">
    <property type="term" value="F:metal ion binding"/>
    <property type="evidence" value="ECO:0007669"/>
    <property type="project" value="InterPro"/>
</dbReference>
<comment type="cofactor">
    <cofactor evidence="2">
        <name>Mg(2+)</name>
        <dbReference type="ChEBI" id="CHEBI:18420"/>
    </cofactor>
</comment>
<dbReference type="SUPFAM" id="SSF52440">
    <property type="entry name" value="PreATP-grasp domain"/>
    <property type="match status" value="1"/>
</dbReference>
<dbReference type="InterPro" id="IPR016185">
    <property type="entry name" value="PreATP-grasp_dom_sf"/>
</dbReference>
<dbReference type="PANTHER" id="PTHR43472:SF1">
    <property type="entry name" value="PHOSPHORIBOSYLAMINE--GLYCINE LIGASE, CHLOROPLASTIC"/>
    <property type="match status" value="1"/>
</dbReference>
<dbReference type="Gene3D" id="3.40.50.20">
    <property type="match status" value="1"/>
</dbReference>
<dbReference type="Gene3D" id="3.30.1490.20">
    <property type="entry name" value="ATP-grasp fold, A domain"/>
    <property type="match status" value="1"/>
</dbReference>
<evidence type="ECO:0000256" key="7">
    <source>
        <dbReference type="ARBA" id="ARBA00022755"/>
    </source>
</evidence>
<evidence type="ECO:0000256" key="12">
    <source>
        <dbReference type="HAMAP-Rule" id="MF_00138"/>
    </source>
</evidence>
<evidence type="ECO:0000256" key="3">
    <source>
        <dbReference type="ARBA" id="ARBA00005174"/>
    </source>
</evidence>
<name>A0A6J4SXM4_9SPHN</name>
<proteinExistence type="inferred from homology"/>
<evidence type="ECO:0000256" key="2">
    <source>
        <dbReference type="ARBA" id="ARBA00001946"/>
    </source>
</evidence>
<dbReference type="Pfam" id="PF02843">
    <property type="entry name" value="GARS_C"/>
    <property type="match status" value="1"/>
</dbReference>
<dbReference type="GO" id="GO:0009113">
    <property type="term" value="P:purine nucleobase biosynthetic process"/>
    <property type="evidence" value="ECO:0007669"/>
    <property type="project" value="InterPro"/>
</dbReference>
<dbReference type="PROSITE" id="PS00184">
    <property type="entry name" value="GARS"/>
    <property type="match status" value="1"/>
</dbReference>
<dbReference type="AlphaFoldDB" id="A0A6J4SXM4"/>
<dbReference type="SUPFAM" id="SSF56059">
    <property type="entry name" value="Glutathione synthetase ATP-binding domain-like"/>
    <property type="match status" value="1"/>
</dbReference>
<dbReference type="InterPro" id="IPR020562">
    <property type="entry name" value="PRibGlycinamide_synth_N"/>
</dbReference>
<dbReference type="Pfam" id="PF02844">
    <property type="entry name" value="GARS_N"/>
    <property type="match status" value="1"/>
</dbReference>
<organism evidence="15">
    <name type="scientific">uncultured Sphingomonas sp</name>
    <dbReference type="NCBI Taxonomy" id="158754"/>
    <lineage>
        <taxon>Bacteria</taxon>
        <taxon>Pseudomonadati</taxon>
        <taxon>Pseudomonadota</taxon>
        <taxon>Alphaproteobacteria</taxon>
        <taxon>Sphingomonadales</taxon>
        <taxon>Sphingomonadaceae</taxon>
        <taxon>Sphingomonas</taxon>
        <taxon>environmental samples</taxon>
    </lineage>
</organism>
<keyword evidence="7 12" id="KW-0658">Purine biosynthesis</keyword>
<comment type="similarity">
    <text evidence="9 12">Belongs to the GARS family.</text>
</comment>
<feature type="domain" description="ATP-grasp" evidence="14">
    <location>
        <begin position="113"/>
        <end position="311"/>
    </location>
</feature>